<dbReference type="Gene3D" id="2.10.270.10">
    <property type="entry name" value="Cholin Binding"/>
    <property type="match status" value="2"/>
</dbReference>
<protein>
    <recommendedName>
        <fullName evidence="3">Transglutaminase-like domain-containing protein</fullName>
    </recommendedName>
</protein>
<gene>
    <name evidence="4" type="ORF">IAA06_09905</name>
</gene>
<evidence type="ECO:0000256" key="2">
    <source>
        <dbReference type="SAM" id="SignalP"/>
    </source>
</evidence>
<dbReference type="InterPro" id="IPR038765">
    <property type="entry name" value="Papain-like_cys_pep_sf"/>
</dbReference>
<comment type="caution">
    <text evidence="4">The sequence shown here is derived from an EMBL/GenBank/DDBJ whole genome shotgun (WGS) entry which is preliminary data.</text>
</comment>
<evidence type="ECO:0000256" key="1">
    <source>
        <dbReference type="ARBA" id="ARBA00022737"/>
    </source>
</evidence>
<dbReference type="AlphaFoldDB" id="A0A9D2LTS4"/>
<name>A0A9D2LTS4_9FIRM</name>
<proteinExistence type="predicted"/>
<dbReference type="SUPFAM" id="SSF54001">
    <property type="entry name" value="Cysteine proteinases"/>
    <property type="match status" value="1"/>
</dbReference>
<keyword evidence="2" id="KW-0732">Signal</keyword>
<reference evidence="4" key="1">
    <citation type="journal article" date="2021" name="PeerJ">
        <title>Extensive microbial diversity within the chicken gut microbiome revealed by metagenomics and culture.</title>
        <authorList>
            <person name="Gilroy R."/>
            <person name="Ravi A."/>
            <person name="Getino M."/>
            <person name="Pursley I."/>
            <person name="Horton D.L."/>
            <person name="Alikhan N.F."/>
            <person name="Baker D."/>
            <person name="Gharbi K."/>
            <person name="Hall N."/>
            <person name="Watson M."/>
            <person name="Adriaenssens E.M."/>
            <person name="Foster-Nyarko E."/>
            <person name="Jarju S."/>
            <person name="Secka A."/>
            <person name="Antonio M."/>
            <person name="Oren A."/>
            <person name="Chaudhuri R.R."/>
            <person name="La Ragione R."/>
            <person name="Hildebrand F."/>
            <person name="Pallen M.J."/>
        </authorList>
    </citation>
    <scope>NUCLEOTIDE SEQUENCE</scope>
    <source>
        <strain evidence="4">ChiSjej1B19-5720</strain>
    </source>
</reference>
<evidence type="ECO:0000259" key="3">
    <source>
        <dbReference type="Pfam" id="PF01841"/>
    </source>
</evidence>
<dbReference type="InterPro" id="IPR002931">
    <property type="entry name" value="Transglutaminase-like"/>
</dbReference>
<dbReference type="InterPro" id="IPR018337">
    <property type="entry name" value="Cell_wall/Cho-bd_repeat"/>
</dbReference>
<dbReference type="Pfam" id="PF19127">
    <property type="entry name" value="Choline_bind_3"/>
    <property type="match status" value="1"/>
</dbReference>
<evidence type="ECO:0000313" key="5">
    <source>
        <dbReference type="Proteomes" id="UP000823842"/>
    </source>
</evidence>
<dbReference type="Pfam" id="PF01841">
    <property type="entry name" value="Transglut_core"/>
    <property type="match status" value="1"/>
</dbReference>
<dbReference type="EMBL" id="DWYZ01000183">
    <property type="protein sequence ID" value="HJB29089.1"/>
    <property type="molecule type" value="Genomic_DNA"/>
</dbReference>
<feature type="signal peptide" evidence="2">
    <location>
        <begin position="1"/>
        <end position="23"/>
    </location>
</feature>
<evidence type="ECO:0000313" key="4">
    <source>
        <dbReference type="EMBL" id="HJB29089.1"/>
    </source>
</evidence>
<reference evidence="4" key="2">
    <citation type="submission" date="2021-04" db="EMBL/GenBank/DDBJ databases">
        <authorList>
            <person name="Gilroy R."/>
        </authorList>
    </citation>
    <scope>NUCLEOTIDE SEQUENCE</scope>
    <source>
        <strain evidence="4">ChiSjej1B19-5720</strain>
    </source>
</reference>
<organism evidence="4 5">
    <name type="scientific">Candidatus Blautia faecavium</name>
    <dbReference type="NCBI Taxonomy" id="2838487"/>
    <lineage>
        <taxon>Bacteria</taxon>
        <taxon>Bacillati</taxon>
        <taxon>Bacillota</taxon>
        <taxon>Clostridia</taxon>
        <taxon>Lachnospirales</taxon>
        <taxon>Lachnospiraceae</taxon>
        <taxon>Blautia</taxon>
    </lineage>
</organism>
<sequence>MKKLKTLLLILLACLTLSAPTYAAEIIPEATPAPTETPSPTPTPVPILKDGWHKSENGKKQYIKKGVPLTGIQKISGKVYCFDSDGFLVTNNWYIKGNKKYRTDKNGIMMKNRLITVKKKVYYLSSNGTVLRGWKKFSNGRSYFDANGVRATGLKKIGKYTYYFNGKGIMQTGTVKVKNNTYYLKDNGQMEARKTGSKYYNASGKAMSKVQANDFETLQRAKGIVKKITTSKMTKSEKLKKCFDWVISKPYVTRRTFSNTAGWPAVYANDHFVMGGGNCFSDAAAFAYLAKALGYTKIYVCVDSDGRGGSGHSWAEINGLVYDPLFAEAKSYSKNYGVKYGVYILHPILHIAV</sequence>
<dbReference type="SUPFAM" id="SSF69360">
    <property type="entry name" value="Cell wall binding repeat"/>
    <property type="match status" value="1"/>
</dbReference>
<dbReference type="Proteomes" id="UP000823842">
    <property type="component" value="Unassembled WGS sequence"/>
</dbReference>
<accession>A0A9D2LTS4</accession>
<keyword evidence="1" id="KW-0677">Repeat</keyword>
<feature type="domain" description="Transglutaminase-like" evidence="3">
    <location>
        <begin position="224"/>
        <end position="317"/>
    </location>
</feature>
<feature type="chain" id="PRO_5039149916" description="Transglutaminase-like domain-containing protein" evidence="2">
    <location>
        <begin position="24"/>
        <end position="353"/>
    </location>
</feature>